<dbReference type="AlphaFoldDB" id="A0A2A1KBX3"/>
<protein>
    <submittedName>
        <fullName evidence="2">DUF4355 domain-containing protein</fullName>
    </submittedName>
</protein>
<evidence type="ECO:0000256" key="1">
    <source>
        <dbReference type="SAM" id="Coils"/>
    </source>
</evidence>
<dbReference type="Proteomes" id="UP000238153">
    <property type="component" value="Unassembled WGS sequence"/>
</dbReference>
<feature type="coiled-coil region" evidence="1">
    <location>
        <begin position="34"/>
        <end position="75"/>
    </location>
</feature>
<dbReference type="EMBL" id="PGWX01000188">
    <property type="protein sequence ID" value="PPJ76709.1"/>
    <property type="molecule type" value="Genomic_DNA"/>
</dbReference>
<organism evidence="2 3">
    <name type="scientific">Staphylococcus haemolyticus</name>
    <dbReference type="NCBI Taxonomy" id="1283"/>
    <lineage>
        <taxon>Bacteria</taxon>
        <taxon>Bacillati</taxon>
        <taxon>Bacillota</taxon>
        <taxon>Bacilli</taxon>
        <taxon>Bacillales</taxon>
        <taxon>Staphylococcaceae</taxon>
        <taxon>Staphylococcus</taxon>
    </lineage>
</organism>
<comment type="caution">
    <text evidence="2">The sequence shown here is derived from an EMBL/GenBank/DDBJ whole genome shotgun (WGS) entry which is preliminary data.</text>
</comment>
<dbReference type="RefSeq" id="WP_080004927.1">
    <property type="nucleotide sequence ID" value="NZ_CABMHO010000002.1"/>
</dbReference>
<keyword evidence="1" id="KW-0175">Coiled coil</keyword>
<sequence>MTELRRRLNQAFLSSSHPCRVETTNLKEFCPTPIQEAEKLAKMNKDQKSQYEIEKLLKENEALKAEKALSQMRNETRSMLSESGVENFDDQIVDIIGKP</sequence>
<gene>
    <name evidence="2" type="ORF">CV019_02690</name>
</gene>
<proteinExistence type="predicted"/>
<name>A0A2A1KBX3_STAHA</name>
<reference evidence="2 3" key="1">
    <citation type="submission" date="2017-11" db="EMBL/GenBank/DDBJ databases">
        <authorList>
            <person name="Founou R.C."/>
            <person name="Founou L."/>
            <person name="Allam M."/>
            <person name="Ismail A."/>
            <person name="Essack S.Y."/>
        </authorList>
    </citation>
    <scope>NUCLEOTIDE SEQUENCE [LARGE SCALE GENOMIC DNA]</scope>
    <source>
        <strain evidence="2 3">G811N2B1</strain>
    </source>
</reference>
<evidence type="ECO:0000313" key="2">
    <source>
        <dbReference type="EMBL" id="PPJ76709.1"/>
    </source>
</evidence>
<evidence type="ECO:0000313" key="3">
    <source>
        <dbReference type="Proteomes" id="UP000238153"/>
    </source>
</evidence>
<accession>A0A2A1KBX3</accession>
<dbReference type="InterPro" id="IPR025580">
    <property type="entry name" value="Gp46"/>
</dbReference>
<dbReference type="Pfam" id="PF14265">
    <property type="entry name" value="DUF4355"/>
    <property type="match status" value="1"/>
</dbReference>